<dbReference type="EMBL" id="JFKE01000002">
    <property type="protein sequence ID" value="KAJ56561.1"/>
    <property type="molecule type" value="Genomic_DNA"/>
</dbReference>
<dbReference type="STRING" id="1454373.ACMU_06360"/>
<evidence type="ECO:0000256" key="1">
    <source>
        <dbReference type="SAM" id="Phobius"/>
    </source>
</evidence>
<keyword evidence="1" id="KW-1133">Transmembrane helix</keyword>
<reference evidence="2 3" key="1">
    <citation type="submission" date="2014-03" db="EMBL/GenBank/DDBJ databases">
        <title>Draft Genome Sequence of Actibacterium mucosum KCTC 23349, a Marine Alphaproteobacterium with Complex Ionic Requirements Isolated from Mediterranean Seawater at Malvarrosa Beach, Valencia, Spain.</title>
        <authorList>
            <person name="Arahal D.R."/>
            <person name="Shao Z."/>
            <person name="Lai Q."/>
            <person name="Pujalte M.J."/>
        </authorList>
    </citation>
    <scope>NUCLEOTIDE SEQUENCE [LARGE SCALE GENOMIC DNA]</scope>
    <source>
        <strain evidence="2 3">KCTC 23349</strain>
    </source>
</reference>
<evidence type="ECO:0000313" key="3">
    <source>
        <dbReference type="Proteomes" id="UP000026249"/>
    </source>
</evidence>
<dbReference type="AlphaFoldDB" id="A0A037ZP15"/>
<dbReference type="Proteomes" id="UP000026249">
    <property type="component" value="Unassembled WGS sequence"/>
</dbReference>
<accession>A0A037ZP15</accession>
<evidence type="ECO:0000313" key="2">
    <source>
        <dbReference type="EMBL" id="KAJ56561.1"/>
    </source>
</evidence>
<protein>
    <submittedName>
        <fullName evidence="2">Uncharacterized protein</fullName>
    </submittedName>
</protein>
<feature type="transmembrane region" description="Helical" evidence="1">
    <location>
        <begin position="43"/>
        <end position="65"/>
    </location>
</feature>
<dbReference type="OrthoDB" id="7863202at2"/>
<proteinExistence type="predicted"/>
<keyword evidence="1" id="KW-0812">Transmembrane</keyword>
<feature type="transmembrane region" description="Helical" evidence="1">
    <location>
        <begin position="77"/>
        <end position="97"/>
    </location>
</feature>
<organism evidence="2 3">
    <name type="scientific">Actibacterium mucosum KCTC 23349</name>
    <dbReference type="NCBI Taxonomy" id="1454373"/>
    <lineage>
        <taxon>Bacteria</taxon>
        <taxon>Pseudomonadati</taxon>
        <taxon>Pseudomonadota</taxon>
        <taxon>Alphaproteobacteria</taxon>
        <taxon>Rhodobacterales</taxon>
        <taxon>Roseobacteraceae</taxon>
        <taxon>Actibacterium</taxon>
    </lineage>
</organism>
<comment type="caution">
    <text evidence="2">The sequence shown here is derived from an EMBL/GenBank/DDBJ whole genome shotgun (WGS) entry which is preliminary data.</text>
</comment>
<gene>
    <name evidence="2" type="ORF">ACMU_06360</name>
</gene>
<dbReference type="RefSeq" id="WP_035256713.1">
    <property type="nucleotide sequence ID" value="NZ_JFKE01000002.1"/>
</dbReference>
<name>A0A037ZP15_9RHOB</name>
<keyword evidence="3" id="KW-1185">Reference proteome</keyword>
<keyword evidence="1" id="KW-0472">Membrane</keyword>
<sequence length="208" mass="23020">MNALVTTDSGVTIVGKVPLVCVTETKWGYVIRSDSRVSQRAALIERVSAMTGLAFMSMAFGSWLIPEVQAAGLSDTSVRMASTATLAIPALMFLWIAERGMAQDFEVDLRKSEIRLSVCNRAGRARVLKQIPFDQVGSAYIKRASNHGANARLFLRLQGKGGVVEVASGRESTMRVLHERLSYELRPQRIMLRGWERVGRRLKPVVVD</sequence>